<dbReference type="Proteomes" id="UP000245380">
    <property type="component" value="Unassembled WGS sequence"/>
</dbReference>
<evidence type="ECO:0000313" key="2">
    <source>
        <dbReference type="Proteomes" id="UP000245380"/>
    </source>
</evidence>
<proteinExistence type="predicted"/>
<keyword evidence="2" id="KW-1185">Reference proteome</keyword>
<evidence type="ECO:0000313" key="1">
    <source>
        <dbReference type="EMBL" id="PWI56994.1"/>
    </source>
</evidence>
<protein>
    <submittedName>
        <fullName evidence="1">Uncharacterized protein</fullName>
    </submittedName>
</protein>
<dbReference type="AlphaFoldDB" id="A0A2U3D6T4"/>
<sequence length="66" mass="7445">MDTNINAIGASRIVNAFNQQFRESISLLDLDTFFPRGFERLEPLHPQCARRLSSAQTALQVSPLKI</sequence>
<comment type="caution">
    <text evidence="1">The sequence shown here is derived from an EMBL/GenBank/DDBJ whole genome shotgun (WGS) entry which is preliminary data.</text>
</comment>
<organism evidence="1 2">
    <name type="scientific">Sulfoacidibacillus thermotolerans</name>
    <name type="common">Acidibacillus sulfuroxidans</name>
    <dbReference type="NCBI Taxonomy" id="1765684"/>
    <lineage>
        <taxon>Bacteria</taxon>
        <taxon>Bacillati</taxon>
        <taxon>Bacillota</taxon>
        <taxon>Bacilli</taxon>
        <taxon>Bacillales</taxon>
        <taxon>Alicyclobacillaceae</taxon>
        <taxon>Sulfoacidibacillus</taxon>
    </lineage>
</organism>
<reference evidence="1 2" key="1">
    <citation type="submission" date="2016-11" db="EMBL/GenBank/DDBJ databases">
        <title>Comparative genomics of Acidibacillus ferroxidans species.</title>
        <authorList>
            <person name="Oliveira G."/>
            <person name="Nunes G."/>
            <person name="Oliveira R."/>
            <person name="Araujo F."/>
            <person name="Salim A."/>
            <person name="Scholte L."/>
            <person name="Morais D."/>
            <person name="Nancucheo I."/>
            <person name="Johnson D.B."/>
            <person name="Grail B."/>
            <person name="Bittencourt J."/>
            <person name="Valadares R."/>
        </authorList>
    </citation>
    <scope>NUCLEOTIDE SEQUENCE [LARGE SCALE GENOMIC DNA]</scope>
    <source>
        <strain evidence="1 2">Y002</strain>
    </source>
</reference>
<gene>
    <name evidence="1" type="ORF">BM613_10970</name>
</gene>
<dbReference type="EMBL" id="MPDK01000021">
    <property type="protein sequence ID" value="PWI56994.1"/>
    <property type="molecule type" value="Genomic_DNA"/>
</dbReference>
<accession>A0A2U3D6T4</accession>
<name>A0A2U3D6T4_SULT2</name>